<proteinExistence type="predicted"/>
<dbReference type="Proteomes" id="UP000008387">
    <property type="component" value="Chromosome"/>
</dbReference>
<dbReference type="STRING" id="1002804.HBZC1_00870"/>
<dbReference type="AlphaFoldDB" id="F8KQR9"/>
<name>F8KQR9_HELBC</name>
<dbReference type="EMBL" id="FR871757">
    <property type="protein sequence ID" value="CCB79073.1"/>
    <property type="molecule type" value="Genomic_DNA"/>
</dbReference>
<dbReference type="HOGENOM" id="CLU_2954165_0_0_7"/>
<dbReference type="KEGG" id="hbi:HBZC1_00870"/>
<keyword evidence="2" id="KW-1185">Reference proteome</keyword>
<reference evidence="1 2" key="1">
    <citation type="journal article" date="2011" name="J. Bacteriol.">
        <title>Genome sequence of Helicobacter bizzozeronii strain CIII-1, an isolate from human gastric mucosa.</title>
        <authorList>
            <person name="Schott T."/>
            <person name="Rossi M."/>
            <person name="Hanninen M.L."/>
        </authorList>
    </citation>
    <scope>NUCLEOTIDE SEQUENCE [LARGE SCALE GENOMIC DNA]</scope>
    <source>
        <strain evidence="1 2">CIII-1</strain>
    </source>
</reference>
<protein>
    <submittedName>
        <fullName evidence="1">Uncharacterized protein</fullName>
    </submittedName>
</protein>
<evidence type="ECO:0000313" key="2">
    <source>
        <dbReference type="Proteomes" id="UP000008387"/>
    </source>
</evidence>
<evidence type="ECO:0000313" key="1">
    <source>
        <dbReference type="EMBL" id="CCB79073.1"/>
    </source>
</evidence>
<gene>
    <name evidence="1" type="ordered locus">HBZC1_00870</name>
</gene>
<accession>F8KQR9</accession>
<organism evidence="1 2">
    <name type="scientific">Helicobacter bizzozeronii (strain CIII-1)</name>
    <dbReference type="NCBI Taxonomy" id="1002804"/>
    <lineage>
        <taxon>Bacteria</taxon>
        <taxon>Pseudomonadati</taxon>
        <taxon>Campylobacterota</taxon>
        <taxon>Epsilonproteobacteria</taxon>
        <taxon>Campylobacterales</taxon>
        <taxon>Helicobacteraceae</taxon>
        <taxon>Helicobacter</taxon>
    </lineage>
</organism>
<sequence>MVLLQSSRLLKDATYEGDPTEPGQNIINDNTANLTDIAGMLEAQAWGHFNELLPDPDQE</sequence>
<dbReference type="RefSeq" id="WP_013889592.1">
    <property type="nucleotide sequence ID" value="NC_015674.1"/>
</dbReference>